<comment type="caution">
    <text evidence="3">The sequence shown here is derived from an EMBL/GenBank/DDBJ whole genome shotgun (WGS) entry which is preliminary data.</text>
</comment>
<accession>A0A2H5PUU4</accession>
<evidence type="ECO:0000259" key="2">
    <source>
        <dbReference type="Pfam" id="PF13952"/>
    </source>
</evidence>
<protein>
    <recommendedName>
        <fullName evidence="2">DUF4216 domain-containing protein</fullName>
    </recommendedName>
</protein>
<sequence length="164" mass="19381">MDLYQIGHKSDPFILASQAKQVFYATDPVDKKWSIVCFMPFRSIPNFENYVDVHNMKERIPFTKEIPRITRIDAYNDDNQVDYVLEGWYNKMDFNDDPISNEEKQGYSNDNDQAPKKDNDFEDLLPFPPCFENNEDAKPINENDQFSKDLSLQKDFTLHLIIRI</sequence>
<dbReference type="PANTHER" id="PTHR48258:SF3">
    <property type="entry name" value="FK506-BINDING PROTEIN 4-LIKE ISOFORM X1"/>
    <property type="match status" value="1"/>
</dbReference>
<organism evidence="3 4">
    <name type="scientific">Citrus unshiu</name>
    <name type="common">Satsuma mandarin</name>
    <name type="synonym">Citrus nobilis var. unshiu</name>
    <dbReference type="NCBI Taxonomy" id="55188"/>
    <lineage>
        <taxon>Eukaryota</taxon>
        <taxon>Viridiplantae</taxon>
        <taxon>Streptophyta</taxon>
        <taxon>Embryophyta</taxon>
        <taxon>Tracheophyta</taxon>
        <taxon>Spermatophyta</taxon>
        <taxon>Magnoliopsida</taxon>
        <taxon>eudicotyledons</taxon>
        <taxon>Gunneridae</taxon>
        <taxon>Pentapetalae</taxon>
        <taxon>rosids</taxon>
        <taxon>malvids</taxon>
        <taxon>Sapindales</taxon>
        <taxon>Rutaceae</taxon>
        <taxon>Aurantioideae</taxon>
        <taxon>Citrus</taxon>
    </lineage>
</organism>
<reference evidence="3 4" key="1">
    <citation type="journal article" date="2017" name="Front. Genet.">
        <title>Draft sequencing of the heterozygous diploid genome of Satsuma (Citrus unshiu Marc.) using a hybrid assembly approach.</title>
        <authorList>
            <person name="Shimizu T."/>
            <person name="Tanizawa Y."/>
            <person name="Mochizuki T."/>
            <person name="Nagasaki H."/>
            <person name="Yoshioka T."/>
            <person name="Toyoda A."/>
            <person name="Fujiyama A."/>
            <person name="Kaminuma E."/>
            <person name="Nakamura Y."/>
        </authorList>
    </citation>
    <scope>NUCLEOTIDE SEQUENCE [LARGE SCALE GENOMIC DNA]</scope>
    <source>
        <strain evidence="4">cv. Miyagawa wase</strain>
    </source>
</reference>
<dbReference type="Pfam" id="PF13952">
    <property type="entry name" value="DUF4216"/>
    <property type="match status" value="1"/>
</dbReference>
<name>A0A2H5PUU4_CITUN</name>
<dbReference type="InterPro" id="IPR025312">
    <property type="entry name" value="DUF4216"/>
</dbReference>
<evidence type="ECO:0000313" key="3">
    <source>
        <dbReference type="EMBL" id="GAY56138.1"/>
    </source>
</evidence>
<evidence type="ECO:0000313" key="4">
    <source>
        <dbReference type="Proteomes" id="UP000236630"/>
    </source>
</evidence>
<dbReference type="Proteomes" id="UP000236630">
    <property type="component" value="Unassembled WGS sequence"/>
</dbReference>
<dbReference type="AlphaFoldDB" id="A0A2H5PUU4"/>
<dbReference type="PANTHER" id="PTHR48258">
    <property type="entry name" value="DUF4218 DOMAIN-CONTAINING PROTEIN-RELATED"/>
    <property type="match status" value="1"/>
</dbReference>
<dbReference type="EMBL" id="BDQV01000132">
    <property type="protein sequence ID" value="GAY56138.1"/>
    <property type="molecule type" value="Genomic_DNA"/>
</dbReference>
<gene>
    <name evidence="3" type="ORF">CUMW_169560</name>
</gene>
<feature type="region of interest" description="Disordered" evidence="1">
    <location>
        <begin position="99"/>
        <end position="119"/>
    </location>
</feature>
<proteinExistence type="predicted"/>
<evidence type="ECO:0000256" key="1">
    <source>
        <dbReference type="SAM" id="MobiDB-lite"/>
    </source>
</evidence>
<feature type="domain" description="DUF4216" evidence="2">
    <location>
        <begin position="6"/>
        <end position="36"/>
    </location>
</feature>
<keyword evidence="4" id="KW-1185">Reference proteome</keyword>